<name>A0A0A9FFE2_ARUDO</name>
<reference evidence="2" key="2">
    <citation type="journal article" date="2015" name="Data Brief">
        <title>Shoot transcriptome of the giant reed, Arundo donax.</title>
        <authorList>
            <person name="Barrero R.A."/>
            <person name="Guerrero F.D."/>
            <person name="Moolhuijzen P."/>
            <person name="Goolsby J.A."/>
            <person name="Tidwell J."/>
            <person name="Bellgard S.E."/>
            <person name="Bellgard M.I."/>
        </authorList>
    </citation>
    <scope>NUCLEOTIDE SEQUENCE</scope>
    <source>
        <tissue evidence="2">Shoot tissue taken approximately 20 cm above the soil surface</tissue>
    </source>
</reference>
<evidence type="ECO:0000313" key="2">
    <source>
        <dbReference type="EMBL" id="JAE08851.1"/>
    </source>
</evidence>
<dbReference type="AlphaFoldDB" id="A0A0A9FFE2"/>
<evidence type="ECO:0000256" key="1">
    <source>
        <dbReference type="SAM" id="MobiDB-lite"/>
    </source>
</evidence>
<sequence>MVEPFAPFRLLVPSPAVDFEHRGERGRHRCGREAGAGAGGGGGEREGGG</sequence>
<accession>A0A0A9FFE2</accession>
<reference evidence="2" key="1">
    <citation type="submission" date="2014-09" db="EMBL/GenBank/DDBJ databases">
        <authorList>
            <person name="Magalhaes I.L.F."/>
            <person name="Oliveira U."/>
            <person name="Santos F.R."/>
            <person name="Vidigal T.H.D.A."/>
            <person name="Brescovit A.D."/>
            <person name="Santos A.J."/>
        </authorList>
    </citation>
    <scope>NUCLEOTIDE SEQUENCE</scope>
    <source>
        <tissue evidence="2">Shoot tissue taken approximately 20 cm above the soil surface</tissue>
    </source>
</reference>
<organism evidence="2">
    <name type="scientific">Arundo donax</name>
    <name type="common">Giant reed</name>
    <name type="synonym">Donax arundinaceus</name>
    <dbReference type="NCBI Taxonomy" id="35708"/>
    <lineage>
        <taxon>Eukaryota</taxon>
        <taxon>Viridiplantae</taxon>
        <taxon>Streptophyta</taxon>
        <taxon>Embryophyta</taxon>
        <taxon>Tracheophyta</taxon>
        <taxon>Spermatophyta</taxon>
        <taxon>Magnoliopsida</taxon>
        <taxon>Liliopsida</taxon>
        <taxon>Poales</taxon>
        <taxon>Poaceae</taxon>
        <taxon>PACMAD clade</taxon>
        <taxon>Arundinoideae</taxon>
        <taxon>Arundineae</taxon>
        <taxon>Arundo</taxon>
    </lineage>
</organism>
<proteinExistence type="predicted"/>
<feature type="region of interest" description="Disordered" evidence="1">
    <location>
        <begin position="22"/>
        <end position="49"/>
    </location>
</feature>
<protein>
    <submittedName>
        <fullName evidence="2">Uncharacterized protein</fullName>
    </submittedName>
</protein>
<dbReference type="EMBL" id="GBRH01189045">
    <property type="protein sequence ID" value="JAE08851.1"/>
    <property type="molecule type" value="Transcribed_RNA"/>
</dbReference>